<keyword evidence="5" id="KW-1185">Reference proteome</keyword>
<feature type="region of interest" description="Disordered" evidence="2">
    <location>
        <begin position="96"/>
        <end position="155"/>
    </location>
</feature>
<feature type="compositionally biased region" description="Basic residues" evidence="2">
    <location>
        <begin position="98"/>
        <end position="112"/>
    </location>
</feature>
<feature type="zinc finger region" description="C3H1-type" evidence="1">
    <location>
        <begin position="843"/>
        <end position="869"/>
    </location>
</feature>
<keyword evidence="1" id="KW-0863">Zinc-finger</keyword>
<comment type="caution">
    <text evidence="4">The sequence shown here is derived from an EMBL/GenBank/DDBJ whole genome shotgun (WGS) entry which is preliminary data.</text>
</comment>
<reference evidence="4 5" key="1">
    <citation type="journal article" date="2015" name="Genome Biol. Evol.">
        <title>The genome of winter moth (Operophtera brumata) provides a genomic perspective on sexual dimorphism and phenology.</title>
        <authorList>
            <person name="Derks M.F."/>
            <person name="Smit S."/>
            <person name="Salis L."/>
            <person name="Schijlen E."/>
            <person name="Bossers A."/>
            <person name="Mateman C."/>
            <person name="Pijl A.S."/>
            <person name="de Ridder D."/>
            <person name="Groenen M.A."/>
            <person name="Visser M.E."/>
            <person name="Megens H.J."/>
        </authorList>
    </citation>
    <scope>NUCLEOTIDE SEQUENCE [LARGE SCALE GENOMIC DNA]</scope>
    <source>
        <strain evidence="4">WM2013NL</strain>
        <tissue evidence="4">Head and thorax</tissue>
    </source>
</reference>
<dbReference type="PROSITE" id="PS50103">
    <property type="entry name" value="ZF_C3H1"/>
    <property type="match status" value="1"/>
</dbReference>
<feature type="compositionally biased region" description="Acidic residues" evidence="2">
    <location>
        <begin position="390"/>
        <end position="399"/>
    </location>
</feature>
<dbReference type="InterPro" id="IPR019607">
    <property type="entry name" value="Putative_zinc-finger_domain"/>
</dbReference>
<dbReference type="GO" id="GO:0008270">
    <property type="term" value="F:zinc ion binding"/>
    <property type="evidence" value="ECO:0007669"/>
    <property type="project" value="UniProtKB-KW"/>
</dbReference>
<dbReference type="Pfam" id="PF10650">
    <property type="entry name" value="zf-C3H1"/>
    <property type="match status" value="1"/>
</dbReference>
<keyword evidence="1" id="KW-0479">Metal-binding</keyword>
<feature type="compositionally biased region" description="Basic and acidic residues" evidence="2">
    <location>
        <begin position="400"/>
        <end position="424"/>
    </location>
</feature>
<dbReference type="InterPro" id="IPR000571">
    <property type="entry name" value="Znf_CCCH"/>
</dbReference>
<dbReference type="EMBL" id="JTDY01002849">
    <property type="protein sequence ID" value="KOB70605.1"/>
    <property type="molecule type" value="Genomic_DNA"/>
</dbReference>
<feature type="compositionally biased region" description="Basic residues" evidence="2">
    <location>
        <begin position="124"/>
        <end position="139"/>
    </location>
</feature>
<protein>
    <submittedName>
        <fullName evidence="4">Putative intracellular protein transport protein USO1</fullName>
    </submittedName>
</protein>
<gene>
    <name evidence="4" type="ORF">OBRU01_15049</name>
</gene>
<keyword evidence="1" id="KW-0862">Zinc</keyword>
<dbReference type="Proteomes" id="UP000037510">
    <property type="component" value="Unassembled WGS sequence"/>
</dbReference>
<name>A0A0L7L5A4_OPEBR</name>
<sequence>MASVEKMAQVNADSEMEEGEIVDELDDLSDISSEEEFLLRQRLEVLEDYNNALERTKKKRSSGIKPMRDLLCDLSEITTAEIDVTKISSCNQVTKVTKNLKQHSKPRRRKQPVQKSIEEAYVRKRDHRKKSNHTKRKTSVKVISESSDESEDEYRNKRKKLADAVVVHRAKTDTSLSARLKNMLHKREDTHIETDDLNVYQNNNIHFSKIQMHYTPLILESIDEVDTGELKRLTLKESVNDTTKLCEQIDLLSSDEDVKVITNDNKQAILLENATVGPNLENIISEPKTHAAEDSDEDLAQLREQVLSTKTLKAKPQEPETKVLSEDEDSDTTELRLICLKSTLLKRAIEMKQKQKLQKRLSQSTQDDDLYNDNILYPSKIDSGNNTDIESMDMDMGSDADEKLKDGKDVSGRLKKTDANDRLNDNNQKSAITSVTNKEEEFEEDEDLLRAKLLTSLSKNLPNLISPEILNTIDDNKISETIATEAAKVPEATRFIIKLGESDSEGEHEATTNLTKMHMKLSEQSDFQQKLDMFLKSTRMQVENTKLPDVVQKQATPKKPEKYVAKAVNHLPKSEQLEYKNLVRRMAELEKMKQLRQASISLATQPFNDTSKARNATIDTNLEEKISISRKKIADESAKMLKLKDEATKLSQKYKIVATELHNISTAISLNKKQQKSIQNCLTKIRQQHQSLIKSSSTSLHSKVNGIFNNFTNKVAATTMLQKENNPTDDYKNPVAQKTVTISVVNDLKIETNTSPMLSVQVNVANNKKVVKMPRLVKENRIVEITKTPEQEITDRIDCLIPGVEKGGGYTEEIKSEHGEQIYIADDYKSPLEAFGETSWKSDPNAILCPFDVGGQCKDPDCKYLHTQLSEQ</sequence>
<evidence type="ECO:0000256" key="1">
    <source>
        <dbReference type="PROSITE-ProRule" id="PRU00723"/>
    </source>
</evidence>
<evidence type="ECO:0000313" key="5">
    <source>
        <dbReference type="Proteomes" id="UP000037510"/>
    </source>
</evidence>
<proteinExistence type="predicted"/>
<evidence type="ECO:0000256" key="2">
    <source>
        <dbReference type="SAM" id="MobiDB-lite"/>
    </source>
</evidence>
<evidence type="ECO:0000259" key="3">
    <source>
        <dbReference type="PROSITE" id="PS50103"/>
    </source>
</evidence>
<feature type="domain" description="C3H1-type" evidence="3">
    <location>
        <begin position="843"/>
        <end position="869"/>
    </location>
</feature>
<accession>A0A0L7L5A4</accession>
<evidence type="ECO:0000313" key="4">
    <source>
        <dbReference type="EMBL" id="KOB70605.1"/>
    </source>
</evidence>
<feature type="region of interest" description="Disordered" evidence="2">
    <location>
        <begin position="382"/>
        <end position="425"/>
    </location>
</feature>
<organism evidence="4 5">
    <name type="scientific">Operophtera brumata</name>
    <name type="common">Winter moth</name>
    <name type="synonym">Phalaena brumata</name>
    <dbReference type="NCBI Taxonomy" id="104452"/>
    <lineage>
        <taxon>Eukaryota</taxon>
        <taxon>Metazoa</taxon>
        <taxon>Ecdysozoa</taxon>
        <taxon>Arthropoda</taxon>
        <taxon>Hexapoda</taxon>
        <taxon>Insecta</taxon>
        <taxon>Pterygota</taxon>
        <taxon>Neoptera</taxon>
        <taxon>Endopterygota</taxon>
        <taxon>Lepidoptera</taxon>
        <taxon>Glossata</taxon>
        <taxon>Ditrysia</taxon>
        <taxon>Geometroidea</taxon>
        <taxon>Geometridae</taxon>
        <taxon>Larentiinae</taxon>
        <taxon>Operophtera</taxon>
    </lineage>
</organism>
<dbReference type="AlphaFoldDB" id="A0A0L7L5A4"/>
<dbReference type="STRING" id="104452.A0A0L7L5A4"/>